<evidence type="ECO:0000256" key="1">
    <source>
        <dbReference type="ARBA" id="ARBA00010790"/>
    </source>
</evidence>
<sequence length="646" mass="71498">MFRKHTASTEGLAETYDYIIIGGGTAGLTVACRLSEDPNLQILVIEAGANLVDDPKILTPGLVGTLYDDPMYDWEFKTVPQVTKSSRKYRECANFGQETLSGRSIPHPRGKVLGGSSVIYQNKITYNSKSGFDAWEKMGNPGWNYESMLPYLRRFHTFHQPTGPIEEALKYSHVDEVLKGDDGPIQTSFTDSFSDTDKDFYKVVKDFVKKENYDETLVGGFASSVSIDPKTRTRSFAGCAYYNDEVASRPNLRVVTEAVVDSIVIESPNDRPRASAVLFQSVAQSFSLWHEVWAKHEVILCAGAFQSPAILERSGIGSADILDSHGYYINIDNPNVGENLQDHAVAAVSFEAAEGVQTADVLGRDPKIMESLIAMYQQDHSGPLGQFFTASAYMPTPSLFGPGGSVELLKILATSSSDPNDKHHEAVVRDLLSQPDGASAHYFMAKIQFDASNAPTITELMTPKRPENYITLLTSQNHPFSRGSVHIDTHKREVSTYMKNLQNHKPAVDPRYLSHPLDIEILARNVQFLHYLISTPPFSQYFKQDGKRIPTNAFHGNREPSLEEAKQIVKDSLISHFHPVGSCAMLPRDKGGVVDTELRVYGVDKLRVVDASIFPLNVRGNPITAVYAVAERAVDIIRNCLIGKGE</sequence>
<keyword evidence="2" id="KW-0285">Flavoprotein</keyword>
<dbReference type="GO" id="GO:0016614">
    <property type="term" value="F:oxidoreductase activity, acting on CH-OH group of donors"/>
    <property type="evidence" value="ECO:0007669"/>
    <property type="project" value="InterPro"/>
</dbReference>
<dbReference type="PANTHER" id="PTHR11552:SF210">
    <property type="entry name" value="GLUCOSE-METHANOL-CHOLINE OXIDOREDUCTASE N-TERMINAL DOMAIN-CONTAINING PROTEIN-RELATED"/>
    <property type="match status" value="1"/>
</dbReference>
<dbReference type="Gene3D" id="3.30.560.10">
    <property type="entry name" value="Glucose Oxidase, domain 3"/>
    <property type="match status" value="1"/>
</dbReference>
<dbReference type="InterPro" id="IPR012132">
    <property type="entry name" value="GMC_OxRdtase"/>
</dbReference>
<dbReference type="PROSITE" id="PS51257">
    <property type="entry name" value="PROKAR_LIPOPROTEIN"/>
    <property type="match status" value="1"/>
</dbReference>
<dbReference type="EMBL" id="AYSA01000429">
    <property type="protein sequence ID" value="ESZ92043.1"/>
    <property type="molecule type" value="Genomic_DNA"/>
</dbReference>
<dbReference type="Pfam" id="PF00732">
    <property type="entry name" value="GMC_oxred_N"/>
    <property type="match status" value="1"/>
</dbReference>
<dbReference type="STRING" id="1432307.W9C8B7"/>
<dbReference type="HOGENOM" id="CLU_002865_6_2_1"/>
<feature type="domain" description="Glucose-methanol-choline oxidoreductase N-terminal" evidence="3">
    <location>
        <begin position="303"/>
        <end position="317"/>
    </location>
</feature>
<dbReference type="SUPFAM" id="SSF51905">
    <property type="entry name" value="FAD/NAD(P)-binding domain"/>
    <property type="match status" value="1"/>
</dbReference>
<dbReference type="PIRSF" id="PIRSF000137">
    <property type="entry name" value="Alcohol_oxidase"/>
    <property type="match status" value="1"/>
</dbReference>
<keyword evidence="2" id="KW-0274">FAD</keyword>
<comment type="cofactor">
    <cofactor evidence="2">
        <name>FAD</name>
        <dbReference type="ChEBI" id="CHEBI:57692"/>
    </cofactor>
</comment>
<dbReference type="GO" id="GO:0050660">
    <property type="term" value="F:flavin adenine dinucleotide binding"/>
    <property type="evidence" value="ECO:0007669"/>
    <property type="project" value="InterPro"/>
</dbReference>
<dbReference type="InterPro" id="IPR000172">
    <property type="entry name" value="GMC_OxRdtase_N"/>
</dbReference>
<evidence type="ECO:0000313" key="4">
    <source>
        <dbReference type="EMBL" id="ESZ92043.1"/>
    </source>
</evidence>
<dbReference type="PANTHER" id="PTHR11552">
    <property type="entry name" value="GLUCOSE-METHANOL-CHOLINE GMC OXIDOREDUCTASE"/>
    <property type="match status" value="1"/>
</dbReference>
<organism evidence="4 5">
    <name type="scientific">Sclerotinia borealis (strain F-4128)</name>
    <dbReference type="NCBI Taxonomy" id="1432307"/>
    <lineage>
        <taxon>Eukaryota</taxon>
        <taxon>Fungi</taxon>
        <taxon>Dikarya</taxon>
        <taxon>Ascomycota</taxon>
        <taxon>Pezizomycotina</taxon>
        <taxon>Leotiomycetes</taxon>
        <taxon>Helotiales</taxon>
        <taxon>Sclerotiniaceae</taxon>
        <taxon>Sclerotinia</taxon>
    </lineage>
</organism>
<dbReference type="PROSITE" id="PS00624">
    <property type="entry name" value="GMC_OXRED_2"/>
    <property type="match status" value="1"/>
</dbReference>
<protein>
    <submittedName>
        <fullName evidence="4">Aryl-alcohol dehydrogenase</fullName>
    </submittedName>
</protein>
<dbReference type="Pfam" id="PF05199">
    <property type="entry name" value="GMC_oxred_C"/>
    <property type="match status" value="1"/>
</dbReference>
<dbReference type="InterPro" id="IPR007867">
    <property type="entry name" value="GMC_OxRtase_C"/>
</dbReference>
<evidence type="ECO:0000256" key="2">
    <source>
        <dbReference type="PIRSR" id="PIRSR000137-2"/>
    </source>
</evidence>
<name>W9C8B7_SCLBF</name>
<comment type="similarity">
    <text evidence="1">Belongs to the GMC oxidoreductase family.</text>
</comment>
<dbReference type="InterPro" id="IPR036188">
    <property type="entry name" value="FAD/NAD-bd_sf"/>
</dbReference>
<dbReference type="AlphaFoldDB" id="W9C8B7"/>
<comment type="caution">
    <text evidence="4">The sequence shown here is derived from an EMBL/GenBank/DDBJ whole genome shotgun (WGS) entry which is preliminary data.</text>
</comment>
<dbReference type="SUPFAM" id="SSF54373">
    <property type="entry name" value="FAD-linked reductases, C-terminal domain"/>
    <property type="match status" value="1"/>
</dbReference>
<reference evidence="4 5" key="1">
    <citation type="journal article" date="2014" name="Genome Announc.">
        <title>Draft genome sequence of Sclerotinia borealis, a psychrophilic plant pathogenic fungus.</title>
        <authorList>
            <person name="Mardanov A.V."/>
            <person name="Beletsky A.V."/>
            <person name="Kadnikov V.V."/>
            <person name="Ignatov A.N."/>
            <person name="Ravin N.V."/>
        </authorList>
    </citation>
    <scope>NUCLEOTIDE SEQUENCE [LARGE SCALE GENOMIC DNA]</scope>
    <source>
        <strain evidence="5">F-4157</strain>
    </source>
</reference>
<feature type="binding site" evidence="2">
    <location>
        <position position="260"/>
    </location>
    <ligand>
        <name>FAD</name>
        <dbReference type="ChEBI" id="CHEBI:57692"/>
    </ligand>
</feature>
<accession>W9C8B7</accession>
<feature type="binding site" evidence="2">
    <location>
        <position position="112"/>
    </location>
    <ligand>
        <name>FAD</name>
        <dbReference type="ChEBI" id="CHEBI:57692"/>
    </ligand>
</feature>
<proteinExistence type="inferred from homology"/>
<dbReference type="OrthoDB" id="269227at2759"/>
<evidence type="ECO:0000259" key="3">
    <source>
        <dbReference type="PROSITE" id="PS00624"/>
    </source>
</evidence>
<dbReference type="Proteomes" id="UP000019487">
    <property type="component" value="Unassembled WGS sequence"/>
</dbReference>
<dbReference type="Gene3D" id="3.50.50.60">
    <property type="entry name" value="FAD/NAD(P)-binding domain"/>
    <property type="match status" value="1"/>
</dbReference>
<keyword evidence="5" id="KW-1185">Reference proteome</keyword>
<evidence type="ECO:0000313" key="5">
    <source>
        <dbReference type="Proteomes" id="UP000019487"/>
    </source>
</evidence>
<gene>
    <name evidence="4" type="ORF">SBOR_7573</name>
</gene>